<keyword evidence="3" id="KW-1185">Reference proteome</keyword>
<name>A0A6A6X7V8_9PLEO</name>
<evidence type="ECO:0000256" key="1">
    <source>
        <dbReference type="SAM" id="MobiDB-lite"/>
    </source>
</evidence>
<dbReference type="OrthoDB" id="371463at2759"/>
<evidence type="ECO:0000313" key="3">
    <source>
        <dbReference type="Proteomes" id="UP000799757"/>
    </source>
</evidence>
<sequence length="241" mass="26726">MPTWLVHGFRWPRPAIRIHTIVQNLDDVATEWLMAPQTTDALFENFKKLYPEMMTHLPALRFIEQYDPDDLVTKSQPYAYICDQVHEVQLGVDIDEVRGQGVANDAWAAMADLRDKVAAGEKVAWFVVVNGDVERWVPPVEETVVGSSNGSQTSPVSARSSVGKIAEEQEEEEDSDQTKRPSKGFKKWFGGKARRSKSSKDLRGETVFKSGALSPPLPNRPFTAVVTKSANGKAPMPATAT</sequence>
<gene>
    <name evidence="2" type="ORF">K505DRAFT_57768</name>
</gene>
<reference evidence="2" key="1">
    <citation type="journal article" date="2020" name="Stud. Mycol.">
        <title>101 Dothideomycetes genomes: a test case for predicting lifestyles and emergence of pathogens.</title>
        <authorList>
            <person name="Haridas S."/>
            <person name="Albert R."/>
            <person name="Binder M."/>
            <person name="Bloem J."/>
            <person name="Labutti K."/>
            <person name="Salamov A."/>
            <person name="Andreopoulos B."/>
            <person name="Baker S."/>
            <person name="Barry K."/>
            <person name="Bills G."/>
            <person name="Bluhm B."/>
            <person name="Cannon C."/>
            <person name="Castanera R."/>
            <person name="Culley D."/>
            <person name="Daum C."/>
            <person name="Ezra D."/>
            <person name="Gonzalez J."/>
            <person name="Henrissat B."/>
            <person name="Kuo A."/>
            <person name="Liang C."/>
            <person name="Lipzen A."/>
            <person name="Lutzoni F."/>
            <person name="Magnuson J."/>
            <person name="Mondo S."/>
            <person name="Nolan M."/>
            <person name="Ohm R."/>
            <person name="Pangilinan J."/>
            <person name="Park H.-J."/>
            <person name="Ramirez L."/>
            <person name="Alfaro M."/>
            <person name="Sun H."/>
            <person name="Tritt A."/>
            <person name="Yoshinaga Y."/>
            <person name="Zwiers L.-H."/>
            <person name="Turgeon B."/>
            <person name="Goodwin S."/>
            <person name="Spatafora J."/>
            <person name="Crous P."/>
            <person name="Grigoriev I."/>
        </authorList>
    </citation>
    <scope>NUCLEOTIDE SEQUENCE</scope>
    <source>
        <strain evidence="2">CBS 109.77</strain>
    </source>
</reference>
<evidence type="ECO:0008006" key="4">
    <source>
        <dbReference type="Google" id="ProtNLM"/>
    </source>
</evidence>
<dbReference type="AlphaFoldDB" id="A0A6A6X7V8"/>
<evidence type="ECO:0000313" key="2">
    <source>
        <dbReference type="EMBL" id="KAF2792095.1"/>
    </source>
</evidence>
<dbReference type="Proteomes" id="UP000799757">
    <property type="component" value="Unassembled WGS sequence"/>
</dbReference>
<feature type="region of interest" description="Disordered" evidence="1">
    <location>
        <begin position="144"/>
        <end position="241"/>
    </location>
</feature>
<organism evidence="2 3">
    <name type="scientific">Melanomma pulvis-pyrius CBS 109.77</name>
    <dbReference type="NCBI Taxonomy" id="1314802"/>
    <lineage>
        <taxon>Eukaryota</taxon>
        <taxon>Fungi</taxon>
        <taxon>Dikarya</taxon>
        <taxon>Ascomycota</taxon>
        <taxon>Pezizomycotina</taxon>
        <taxon>Dothideomycetes</taxon>
        <taxon>Pleosporomycetidae</taxon>
        <taxon>Pleosporales</taxon>
        <taxon>Melanommataceae</taxon>
        <taxon>Melanomma</taxon>
    </lineage>
</organism>
<protein>
    <recommendedName>
        <fullName evidence="4">Developmental regulator protein</fullName>
    </recommendedName>
</protein>
<proteinExistence type="predicted"/>
<accession>A0A6A6X7V8</accession>
<feature type="compositionally biased region" description="Polar residues" evidence="1">
    <location>
        <begin position="145"/>
        <end position="160"/>
    </location>
</feature>
<dbReference type="EMBL" id="MU001986">
    <property type="protein sequence ID" value="KAF2792095.1"/>
    <property type="molecule type" value="Genomic_DNA"/>
</dbReference>